<dbReference type="Proteomes" id="UP001175271">
    <property type="component" value="Unassembled WGS sequence"/>
</dbReference>
<feature type="compositionally biased region" description="Basic and acidic residues" evidence="1">
    <location>
        <begin position="212"/>
        <end position="225"/>
    </location>
</feature>
<dbReference type="InterPro" id="IPR025741">
    <property type="entry name" value="FAM110_C"/>
</dbReference>
<proteinExistence type="predicted"/>
<organism evidence="3 4">
    <name type="scientific">Steinernema hermaphroditum</name>
    <dbReference type="NCBI Taxonomy" id="289476"/>
    <lineage>
        <taxon>Eukaryota</taxon>
        <taxon>Metazoa</taxon>
        <taxon>Ecdysozoa</taxon>
        <taxon>Nematoda</taxon>
        <taxon>Chromadorea</taxon>
        <taxon>Rhabditida</taxon>
        <taxon>Tylenchina</taxon>
        <taxon>Panagrolaimomorpha</taxon>
        <taxon>Strongyloidoidea</taxon>
        <taxon>Steinernematidae</taxon>
        <taxon>Steinernema</taxon>
    </lineage>
</organism>
<feature type="compositionally biased region" description="Low complexity" evidence="1">
    <location>
        <begin position="183"/>
        <end position="194"/>
    </location>
</feature>
<dbReference type="AlphaFoldDB" id="A0AA39H7E1"/>
<accession>A0AA39H7E1</accession>
<keyword evidence="4" id="KW-1185">Reference proteome</keyword>
<name>A0AA39H7E1_9BILA</name>
<feature type="region of interest" description="Disordered" evidence="1">
    <location>
        <begin position="212"/>
        <end position="239"/>
    </location>
</feature>
<dbReference type="Pfam" id="PF14160">
    <property type="entry name" value="FAM110_C"/>
    <property type="match status" value="1"/>
</dbReference>
<sequence length="337" mass="38084">MVYRTALHFLVEKITFLFSFFRNSMVFLVGKYLFSALSGPLKAFAKRAQNRKYIKMISCTAFRKTSYEPQSPLPPPRPPKPERLQYKYSSVPPPLHPRKLERVVEVAVTPPSAPNKWKPTPFPRFSLLKKFETHKAPEHKAEPIALHKPIGVAYRFPMTAMAVNIDASPSSIALRTSPGSKDSGLTHSGSSGTTEKSSFDDDFVRRIKRWDSRSSRSDTRTDKNTSFENPSTSKPFEECTIDNDFFDTQGLDAELMKIERERLKSLQEEDEDSISLSNFTSITNQHVPSDAGDPVDLSSPLAHFNANAKLVSPMEKNMRVLQWIHGCRKAQQTSSSQ</sequence>
<evidence type="ECO:0000313" key="3">
    <source>
        <dbReference type="EMBL" id="KAK0399613.1"/>
    </source>
</evidence>
<evidence type="ECO:0000256" key="1">
    <source>
        <dbReference type="SAM" id="MobiDB-lite"/>
    </source>
</evidence>
<feature type="region of interest" description="Disordered" evidence="1">
    <location>
        <begin position="174"/>
        <end position="198"/>
    </location>
</feature>
<dbReference type="EMBL" id="JAUCMV010000005">
    <property type="protein sequence ID" value="KAK0399613.1"/>
    <property type="molecule type" value="Genomic_DNA"/>
</dbReference>
<gene>
    <name evidence="3" type="ORF">QR680_003138</name>
</gene>
<comment type="caution">
    <text evidence="3">The sequence shown here is derived from an EMBL/GenBank/DDBJ whole genome shotgun (WGS) entry which is preliminary data.</text>
</comment>
<evidence type="ECO:0000259" key="2">
    <source>
        <dbReference type="Pfam" id="PF14160"/>
    </source>
</evidence>
<feature type="domain" description="Centrosome-associated FAM110 C-terminal" evidence="2">
    <location>
        <begin position="242"/>
        <end position="330"/>
    </location>
</feature>
<evidence type="ECO:0000313" key="4">
    <source>
        <dbReference type="Proteomes" id="UP001175271"/>
    </source>
</evidence>
<reference evidence="3" key="1">
    <citation type="submission" date="2023-06" db="EMBL/GenBank/DDBJ databases">
        <title>Genomic analysis of the entomopathogenic nematode Steinernema hermaphroditum.</title>
        <authorList>
            <person name="Schwarz E.M."/>
            <person name="Heppert J.K."/>
            <person name="Baniya A."/>
            <person name="Schwartz H.T."/>
            <person name="Tan C.-H."/>
            <person name="Antoshechkin I."/>
            <person name="Sternberg P.W."/>
            <person name="Goodrich-Blair H."/>
            <person name="Dillman A.R."/>
        </authorList>
    </citation>
    <scope>NUCLEOTIDE SEQUENCE</scope>
    <source>
        <strain evidence="3">PS9179</strain>
        <tissue evidence="3">Whole animal</tissue>
    </source>
</reference>
<protein>
    <recommendedName>
        <fullName evidence="2">Centrosome-associated FAM110 C-terminal domain-containing protein</fullName>
    </recommendedName>
</protein>